<feature type="region of interest" description="Disordered" evidence="1">
    <location>
        <begin position="52"/>
        <end position="71"/>
    </location>
</feature>
<accession>A0A8D8BDK2</accession>
<organism evidence="2">
    <name type="scientific">Culex pipiens</name>
    <name type="common">House mosquito</name>
    <dbReference type="NCBI Taxonomy" id="7175"/>
    <lineage>
        <taxon>Eukaryota</taxon>
        <taxon>Metazoa</taxon>
        <taxon>Ecdysozoa</taxon>
        <taxon>Arthropoda</taxon>
        <taxon>Hexapoda</taxon>
        <taxon>Insecta</taxon>
        <taxon>Pterygota</taxon>
        <taxon>Neoptera</taxon>
        <taxon>Endopterygota</taxon>
        <taxon>Diptera</taxon>
        <taxon>Nematocera</taxon>
        <taxon>Culicoidea</taxon>
        <taxon>Culicidae</taxon>
        <taxon>Culicinae</taxon>
        <taxon>Culicini</taxon>
        <taxon>Culex</taxon>
        <taxon>Culex</taxon>
    </lineage>
</organism>
<evidence type="ECO:0000256" key="1">
    <source>
        <dbReference type="SAM" id="MobiDB-lite"/>
    </source>
</evidence>
<evidence type="ECO:0000313" key="2">
    <source>
        <dbReference type="EMBL" id="CAG6473228.1"/>
    </source>
</evidence>
<feature type="compositionally biased region" description="Polar residues" evidence="1">
    <location>
        <begin position="78"/>
        <end position="96"/>
    </location>
</feature>
<name>A0A8D8BDK2_CULPI</name>
<dbReference type="AlphaFoldDB" id="A0A8D8BDK2"/>
<proteinExistence type="predicted"/>
<feature type="region of interest" description="Disordered" evidence="1">
    <location>
        <begin position="78"/>
        <end position="150"/>
    </location>
</feature>
<sequence>MVVVVVAVAAMSSISRNKRNNIKNHIHNNKNSNIRKVTGVALPERYLSCTSVNRNPANRKPTRSTCAASAGNRATLTTWDGTRSTTSGVASSKPWTRQQPRPLPRNRPHQPRSVPSALLRCASATRPSPARGPPRPNGTCGTGRPLRSPRTTYLSRRRKVIDHTLYARLHRR</sequence>
<reference evidence="2" key="1">
    <citation type="submission" date="2021-05" db="EMBL/GenBank/DDBJ databases">
        <authorList>
            <person name="Alioto T."/>
            <person name="Alioto T."/>
            <person name="Gomez Garrido J."/>
        </authorList>
    </citation>
    <scope>NUCLEOTIDE SEQUENCE</scope>
</reference>
<protein>
    <submittedName>
        <fullName evidence="2">(northern house mosquito) hypothetical protein</fullName>
    </submittedName>
</protein>
<dbReference type="EMBL" id="HBUE01072509">
    <property type="protein sequence ID" value="CAG6473228.1"/>
    <property type="molecule type" value="Transcribed_RNA"/>
</dbReference>